<keyword evidence="5 7" id="KW-1133">Transmembrane helix</keyword>
<dbReference type="EMBL" id="QNQT01000014">
    <property type="protein sequence ID" value="RDU35079.1"/>
    <property type="molecule type" value="Genomic_DNA"/>
</dbReference>
<evidence type="ECO:0000256" key="1">
    <source>
        <dbReference type="ARBA" id="ARBA00004651"/>
    </source>
</evidence>
<gene>
    <name evidence="9" type="ORF">DRW41_20070</name>
</gene>
<comment type="subcellular location">
    <subcellularLocation>
        <location evidence="1">Cell membrane</location>
        <topology evidence="1">Multi-pass membrane protein</topology>
    </subcellularLocation>
</comment>
<protein>
    <recommendedName>
        <fullName evidence="8">YetF C-terminal domain-containing protein</fullName>
    </recommendedName>
</protein>
<feature type="transmembrane region" description="Helical" evidence="7">
    <location>
        <begin position="58"/>
        <end position="79"/>
    </location>
</feature>
<sequence>MAHHWEILFRTVLLYLLIIVTFRLMGKREVGELSVIDLVVTIMLAEIASMAIENTDDHLIHSLIPIFAIVILQILFSFISLKSKRFRDLLDGRPSIIINRGTIDEKTMKKQRYNFDDLLVQLREKNIRNISDVEFAILESSGKLSVFKKEPQKKKKKSSQGDITMPLIIDGVIQEENLRRINKTSFWLRQELKKQGASEIKKISFCSYDQGEFYIDKKDES</sequence>
<dbReference type="PANTHER" id="PTHR34582:SF6">
    <property type="entry name" value="UPF0702 TRANSMEMBRANE PROTEIN YCAP"/>
    <property type="match status" value="1"/>
</dbReference>
<keyword evidence="6 7" id="KW-0472">Membrane</keyword>
<evidence type="ECO:0000256" key="6">
    <source>
        <dbReference type="ARBA" id="ARBA00023136"/>
    </source>
</evidence>
<dbReference type="Proteomes" id="UP000257144">
    <property type="component" value="Unassembled WGS sequence"/>
</dbReference>
<keyword evidence="10" id="KW-1185">Reference proteome</keyword>
<name>A0A3D8GLI1_9BACI</name>
<accession>A0A3D8GLI1</accession>
<feature type="transmembrane region" description="Helical" evidence="7">
    <location>
        <begin position="33"/>
        <end position="52"/>
    </location>
</feature>
<keyword evidence="4 7" id="KW-0812">Transmembrane</keyword>
<evidence type="ECO:0000256" key="3">
    <source>
        <dbReference type="ARBA" id="ARBA00022475"/>
    </source>
</evidence>
<organism evidence="9 10">
    <name type="scientific">Neobacillus piezotolerans</name>
    <dbReference type="NCBI Taxonomy" id="2259171"/>
    <lineage>
        <taxon>Bacteria</taxon>
        <taxon>Bacillati</taxon>
        <taxon>Bacillota</taxon>
        <taxon>Bacilli</taxon>
        <taxon>Bacillales</taxon>
        <taxon>Bacillaceae</taxon>
        <taxon>Neobacillus</taxon>
    </lineage>
</organism>
<evidence type="ECO:0000256" key="7">
    <source>
        <dbReference type="SAM" id="Phobius"/>
    </source>
</evidence>
<comment type="similarity">
    <text evidence="2">Belongs to the UPF0702 family.</text>
</comment>
<feature type="transmembrane region" description="Helical" evidence="7">
    <location>
        <begin position="7"/>
        <end position="26"/>
    </location>
</feature>
<dbReference type="RefSeq" id="WP_115453818.1">
    <property type="nucleotide sequence ID" value="NZ_QNQT01000014.1"/>
</dbReference>
<dbReference type="AlphaFoldDB" id="A0A3D8GLI1"/>
<dbReference type="PANTHER" id="PTHR34582">
    <property type="entry name" value="UPF0702 TRANSMEMBRANE PROTEIN YCAP"/>
    <property type="match status" value="1"/>
</dbReference>
<dbReference type="InterPro" id="IPR023090">
    <property type="entry name" value="UPF0702_alpha/beta_dom_sf"/>
</dbReference>
<evidence type="ECO:0000256" key="5">
    <source>
        <dbReference type="ARBA" id="ARBA00022989"/>
    </source>
</evidence>
<evidence type="ECO:0000313" key="10">
    <source>
        <dbReference type="Proteomes" id="UP000257144"/>
    </source>
</evidence>
<dbReference type="Gene3D" id="3.30.240.20">
    <property type="entry name" value="bsu07140 like domains"/>
    <property type="match status" value="2"/>
</dbReference>
<feature type="domain" description="YetF C-terminal" evidence="8">
    <location>
        <begin position="82"/>
        <end position="209"/>
    </location>
</feature>
<reference evidence="9 10" key="1">
    <citation type="submission" date="2018-07" db="EMBL/GenBank/DDBJ databases">
        <title>Bacillus sp. YLB-04 draft genome sequence.</title>
        <authorList>
            <person name="Yu L."/>
            <person name="Tang X."/>
        </authorList>
    </citation>
    <scope>NUCLEOTIDE SEQUENCE [LARGE SCALE GENOMIC DNA]</scope>
    <source>
        <strain evidence="9 10">YLB-04</strain>
    </source>
</reference>
<dbReference type="GO" id="GO:0005886">
    <property type="term" value="C:plasma membrane"/>
    <property type="evidence" value="ECO:0007669"/>
    <property type="project" value="UniProtKB-SubCell"/>
</dbReference>
<dbReference type="OrthoDB" id="1682423at2"/>
<evidence type="ECO:0000259" key="8">
    <source>
        <dbReference type="Pfam" id="PF04239"/>
    </source>
</evidence>
<dbReference type="Pfam" id="PF04239">
    <property type="entry name" value="DUF421"/>
    <property type="match status" value="1"/>
</dbReference>
<evidence type="ECO:0000313" key="9">
    <source>
        <dbReference type="EMBL" id="RDU35079.1"/>
    </source>
</evidence>
<dbReference type="InterPro" id="IPR007353">
    <property type="entry name" value="DUF421"/>
</dbReference>
<comment type="caution">
    <text evidence="9">The sequence shown here is derived from an EMBL/GenBank/DDBJ whole genome shotgun (WGS) entry which is preliminary data.</text>
</comment>
<evidence type="ECO:0000256" key="2">
    <source>
        <dbReference type="ARBA" id="ARBA00006448"/>
    </source>
</evidence>
<keyword evidence="3" id="KW-1003">Cell membrane</keyword>
<proteinExistence type="inferred from homology"/>
<evidence type="ECO:0000256" key="4">
    <source>
        <dbReference type="ARBA" id="ARBA00022692"/>
    </source>
</evidence>